<dbReference type="RefSeq" id="WP_117143008.1">
    <property type="nucleotide sequence ID" value="NZ_CAKXRM010000002.1"/>
</dbReference>
<evidence type="ECO:0000313" key="6">
    <source>
        <dbReference type="EMBL" id="RFT05571.1"/>
    </source>
</evidence>
<dbReference type="Proteomes" id="UP000260649">
    <property type="component" value="Unassembled WGS sequence"/>
</dbReference>
<proteinExistence type="inferred from homology"/>
<feature type="domain" description="ATP-grasp" evidence="5">
    <location>
        <begin position="114"/>
        <end position="321"/>
    </location>
</feature>
<dbReference type="Pfam" id="PF07478">
    <property type="entry name" value="Dala_Dala_lig_C"/>
    <property type="match status" value="1"/>
</dbReference>
<reference evidence="6 7" key="1">
    <citation type="submission" date="2018-07" db="EMBL/GenBank/DDBJ databases">
        <title>GABA Modulating Bacteria of the Human Gut Microbiota.</title>
        <authorList>
            <person name="Strandwitz P."/>
            <person name="Kim K.H."/>
            <person name="Terekhova D."/>
            <person name="Liu J.K."/>
            <person name="Sharma A."/>
            <person name="Levering J."/>
            <person name="Mcdonald D."/>
            <person name="Dietrich D."/>
            <person name="Ramadhar T.R."/>
            <person name="Lekbua A."/>
            <person name="Mroue N."/>
            <person name="Liston C."/>
            <person name="Stewart E.J."/>
            <person name="Dubin M.J."/>
            <person name="Zengler K."/>
            <person name="Knight R."/>
            <person name="Gilbert J.A."/>
            <person name="Clardy J."/>
            <person name="Lewis K."/>
        </authorList>
    </citation>
    <scope>NUCLEOTIDE SEQUENCE [LARGE SCALE GENOMIC DNA]</scope>
    <source>
        <strain evidence="6 7">KLE1738</strain>
    </source>
</reference>
<evidence type="ECO:0000256" key="3">
    <source>
        <dbReference type="ARBA" id="ARBA00023316"/>
    </source>
</evidence>
<protein>
    <recommendedName>
        <fullName evidence="5">ATP-grasp domain-containing protein</fullName>
    </recommendedName>
</protein>
<dbReference type="InterPro" id="IPR013815">
    <property type="entry name" value="ATP_grasp_subdomain_1"/>
</dbReference>
<dbReference type="SUPFAM" id="SSF56059">
    <property type="entry name" value="Glutathione synthetase ATP-binding domain-like"/>
    <property type="match status" value="1"/>
</dbReference>
<dbReference type="GO" id="GO:0046872">
    <property type="term" value="F:metal ion binding"/>
    <property type="evidence" value="ECO:0007669"/>
    <property type="project" value="InterPro"/>
</dbReference>
<evidence type="ECO:0000256" key="2">
    <source>
        <dbReference type="ARBA" id="ARBA00022598"/>
    </source>
</evidence>
<dbReference type="OrthoDB" id="9813261at2"/>
<evidence type="ECO:0000256" key="4">
    <source>
        <dbReference type="PROSITE-ProRule" id="PRU00409"/>
    </source>
</evidence>
<dbReference type="InterPro" id="IPR011761">
    <property type="entry name" value="ATP-grasp"/>
</dbReference>
<dbReference type="SUPFAM" id="SSF52440">
    <property type="entry name" value="PreATP-grasp domain"/>
    <property type="match status" value="1"/>
</dbReference>
<name>A0A3E2B0V1_9FIRM</name>
<dbReference type="GO" id="GO:0071555">
    <property type="term" value="P:cell wall organization"/>
    <property type="evidence" value="ECO:0007669"/>
    <property type="project" value="UniProtKB-KW"/>
</dbReference>
<dbReference type="PANTHER" id="PTHR23132">
    <property type="entry name" value="D-ALANINE--D-ALANINE LIGASE"/>
    <property type="match status" value="1"/>
</dbReference>
<dbReference type="AlphaFoldDB" id="A0A3E2B0V1"/>
<dbReference type="InterPro" id="IPR011095">
    <property type="entry name" value="Dala_Dala_lig_C"/>
</dbReference>
<organism evidence="6 7">
    <name type="scientific">Evtepia gabavorous</name>
    <dbReference type="NCBI Taxonomy" id="2211183"/>
    <lineage>
        <taxon>Bacteria</taxon>
        <taxon>Bacillati</taxon>
        <taxon>Bacillota</taxon>
        <taxon>Clostridia</taxon>
        <taxon>Eubacteriales</taxon>
        <taxon>Evtepia</taxon>
    </lineage>
</organism>
<evidence type="ECO:0000256" key="1">
    <source>
        <dbReference type="ARBA" id="ARBA00010871"/>
    </source>
</evidence>
<evidence type="ECO:0000313" key="7">
    <source>
        <dbReference type="Proteomes" id="UP000260649"/>
    </source>
</evidence>
<gene>
    <name evidence="6" type="ORF">DV520_11930</name>
</gene>
<comment type="similarity">
    <text evidence="1">Belongs to the D-alanine--D-alanine ligase family.</text>
</comment>
<keyword evidence="4" id="KW-0067">ATP-binding</keyword>
<keyword evidence="2" id="KW-0436">Ligase</keyword>
<keyword evidence="3" id="KW-0961">Cell wall biogenesis/degradation</keyword>
<dbReference type="Gene3D" id="3.30.470.20">
    <property type="entry name" value="ATP-grasp fold, B domain"/>
    <property type="match status" value="1"/>
</dbReference>
<keyword evidence="4" id="KW-0547">Nucleotide-binding</keyword>
<dbReference type="EMBL" id="QQRQ01000050">
    <property type="protein sequence ID" value="RFT05571.1"/>
    <property type="molecule type" value="Genomic_DNA"/>
</dbReference>
<dbReference type="GeneID" id="97996438"/>
<comment type="caution">
    <text evidence="6">The sequence shown here is derived from an EMBL/GenBank/DDBJ whole genome shotgun (WGS) entry which is preliminary data.</text>
</comment>
<keyword evidence="7" id="KW-1185">Reference proteome</keyword>
<accession>A0A3E2B0V1</accession>
<dbReference type="GO" id="GO:0008716">
    <property type="term" value="F:D-alanine-D-alanine ligase activity"/>
    <property type="evidence" value="ECO:0007669"/>
    <property type="project" value="InterPro"/>
</dbReference>
<dbReference type="GO" id="GO:0005524">
    <property type="term" value="F:ATP binding"/>
    <property type="evidence" value="ECO:0007669"/>
    <property type="project" value="UniProtKB-UniRule"/>
</dbReference>
<dbReference type="InterPro" id="IPR016185">
    <property type="entry name" value="PreATP-grasp_dom_sf"/>
</dbReference>
<dbReference type="Gene3D" id="3.30.1490.20">
    <property type="entry name" value="ATP-grasp fold, A domain"/>
    <property type="match status" value="1"/>
</dbReference>
<sequence>MRIGLVFDIREDYGLEASDVTFCDFNYLSDMQYLQNTLEQSGHYVLPVGAPHSFARMLREDKLKDIDIIMNFGEGFLSRNREGIVPALCEIFHLPYTGSDAFAMVLTLDKHITMLYAESLGIHTPKGFLYQPQFHTLDELETLSAQAGITYPLVVKPNREGTSMGLSLVKNKDEFLAAVGRIVRTYKQEVRCDEYIGGHELAVPILGTGAEAEVLGIVEYCEQDGGIMPFYTAEKKEHGNHRTEWRSFGRETDQAIIDMALRVHRGFQCCDLSRIDLKLYNGVPYLLEVTPIPSMNRGGTFEFCAARRGMSYADLLNAVLESALRRYPATR</sequence>
<dbReference type="PANTHER" id="PTHR23132:SF23">
    <property type="entry name" value="D-ALANINE--D-ALANINE LIGASE B"/>
    <property type="match status" value="1"/>
</dbReference>
<evidence type="ECO:0000259" key="5">
    <source>
        <dbReference type="PROSITE" id="PS50975"/>
    </source>
</evidence>
<dbReference type="Gene3D" id="3.40.50.20">
    <property type="match status" value="1"/>
</dbReference>
<dbReference type="PROSITE" id="PS50975">
    <property type="entry name" value="ATP_GRASP"/>
    <property type="match status" value="1"/>
</dbReference>